<dbReference type="GO" id="GO:0003677">
    <property type="term" value="F:DNA binding"/>
    <property type="evidence" value="ECO:0007669"/>
    <property type="project" value="InterPro"/>
</dbReference>
<sequence length="221" mass="26432">MRRSQVLAVGETYHVFNRSVGNEEIFTSLRNLSRIYDITNYYRYPQILRFSQFQLLSHDNQIEYLKKMKSKSQIVELMAFSYMPNHYHFLLRQLKDHGISFFMANLQNSFAKYYNLKYHRHGTLFQSPFKAKRVAGDEEMLHVSRYIHLNPVTSFLIKLEKLSAYPWTSFIVYMNDNADTFISKEKILGLTYSKDKHYRFVADQEDFQKKLSKIKHLIPDV</sequence>
<dbReference type="GO" id="GO:0006313">
    <property type="term" value="P:DNA transposition"/>
    <property type="evidence" value="ECO:0007669"/>
    <property type="project" value="InterPro"/>
</dbReference>
<dbReference type="SMART" id="SM01321">
    <property type="entry name" value="Y1_Tnp"/>
    <property type="match status" value="1"/>
</dbReference>
<gene>
    <name evidence="2" type="ORF">A3D03_02090</name>
</gene>
<accession>A0A1F6ABH8</accession>
<dbReference type="PANTHER" id="PTHR34322:SF2">
    <property type="entry name" value="TRANSPOSASE IS200-LIKE DOMAIN-CONTAINING PROTEIN"/>
    <property type="match status" value="1"/>
</dbReference>
<reference evidence="2 3" key="1">
    <citation type="journal article" date="2016" name="Nat. Commun.">
        <title>Thousands of microbial genomes shed light on interconnected biogeochemical processes in an aquifer system.</title>
        <authorList>
            <person name="Anantharaman K."/>
            <person name="Brown C.T."/>
            <person name="Hug L.A."/>
            <person name="Sharon I."/>
            <person name="Castelle C.J."/>
            <person name="Probst A.J."/>
            <person name="Thomas B.C."/>
            <person name="Singh A."/>
            <person name="Wilkins M.J."/>
            <person name="Karaoz U."/>
            <person name="Brodie E.L."/>
            <person name="Williams K.H."/>
            <person name="Hubbard S.S."/>
            <person name="Banfield J.F."/>
        </authorList>
    </citation>
    <scope>NUCLEOTIDE SEQUENCE [LARGE SCALE GENOMIC DNA]</scope>
</reference>
<dbReference type="Gene3D" id="3.30.70.1290">
    <property type="entry name" value="Transposase IS200-like"/>
    <property type="match status" value="1"/>
</dbReference>
<organism evidence="2 3">
    <name type="scientific">Candidatus Gottesmanbacteria bacterium RIFCSPHIGHO2_02_FULL_40_13</name>
    <dbReference type="NCBI Taxonomy" id="1798384"/>
    <lineage>
        <taxon>Bacteria</taxon>
        <taxon>Candidatus Gottesmaniibacteriota</taxon>
    </lineage>
</organism>
<dbReference type="STRING" id="1798384.A3D03_02090"/>
<dbReference type="Pfam" id="PF01797">
    <property type="entry name" value="Y1_Tnp"/>
    <property type="match status" value="1"/>
</dbReference>
<dbReference type="InterPro" id="IPR002686">
    <property type="entry name" value="Transposase_17"/>
</dbReference>
<dbReference type="PANTHER" id="PTHR34322">
    <property type="entry name" value="TRANSPOSASE, Y1_TNP DOMAIN-CONTAINING"/>
    <property type="match status" value="1"/>
</dbReference>
<name>A0A1F6ABH8_9BACT</name>
<comment type="caution">
    <text evidence="2">The sequence shown here is derived from an EMBL/GenBank/DDBJ whole genome shotgun (WGS) entry which is preliminary data.</text>
</comment>
<dbReference type="AlphaFoldDB" id="A0A1F6ABH8"/>
<dbReference type="InterPro" id="IPR036515">
    <property type="entry name" value="Transposase_17_sf"/>
</dbReference>
<dbReference type="EMBL" id="MFJN01000009">
    <property type="protein sequence ID" value="OGG22129.1"/>
    <property type="molecule type" value="Genomic_DNA"/>
</dbReference>
<proteinExistence type="predicted"/>
<feature type="domain" description="Transposase IS200-like" evidence="1">
    <location>
        <begin position="8"/>
        <end position="150"/>
    </location>
</feature>
<dbReference type="Proteomes" id="UP000177092">
    <property type="component" value="Unassembled WGS sequence"/>
</dbReference>
<evidence type="ECO:0000313" key="2">
    <source>
        <dbReference type="EMBL" id="OGG22129.1"/>
    </source>
</evidence>
<dbReference type="SUPFAM" id="SSF143422">
    <property type="entry name" value="Transposase IS200-like"/>
    <property type="match status" value="1"/>
</dbReference>
<protein>
    <recommendedName>
        <fullName evidence="1">Transposase IS200-like domain-containing protein</fullName>
    </recommendedName>
</protein>
<evidence type="ECO:0000259" key="1">
    <source>
        <dbReference type="SMART" id="SM01321"/>
    </source>
</evidence>
<dbReference type="GO" id="GO:0004803">
    <property type="term" value="F:transposase activity"/>
    <property type="evidence" value="ECO:0007669"/>
    <property type="project" value="InterPro"/>
</dbReference>
<evidence type="ECO:0000313" key="3">
    <source>
        <dbReference type="Proteomes" id="UP000177092"/>
    </source>
</evidence>